<name>A0A0W0SWS2_9GAMM</name>
<gene>
    <name evidence="3" type="ORF">Ldro_1016</name>
</gene>
<organism evidence="3 4">
    <name type="scientific">Legionella drozanskii LLAP-1</name>
    <dbReference type="NCBI Taxonomy" id="1212489"/>
    <lineage>
        <taxon>Bacteria</taxon>
        <taxon>Pseudomonadati</taxon>
        <taxon>Pseudomonadota</taxon>
        <taxon>Gammaproteobacteria</taxon>
        <taxon>Legionellales</taxon>
        <taxon>Legionellaceae</taxon>
        <taxon>Legionella</taxon>
    </lineage>
</organism>
<accession>A0A0W0SWS2</accession>
<evidence type="ECO:0000313" key="3">
    <source>
        <dbReference type="EMBL" id="KTC87397.1"/>
    </source>
</evidence>
<dbReference type="STRING" id="1212489.Ldro_1016"/>
<feature type="region of interest" description="Disordered" evidence="1">
    <location>
        <begin position="1"/>
        <end position="21"/>
    </location>
</feature>
<dbReference type="EMBL" id="LNXY01000020">
    <property type="protein sequence ID" value="KTC87397.1"/>
    <property type="molecule type" value="Genomic_DNA"/>
</dbReference>
<dbReference type="AlphaFoldDB" id="A0A0W0SWS2"/>
<proteinExistence type="predicted"/>
<dbReference type="Proteomes" id="UP000054736">
    <property type="component" value="Unassembled WGS sequence"/>
</dbReference>
<dbReference type="GO" id="GO:0004803">
    <property type="term" value="F:transposase activity"/>
    <property type="evidence" value="ECO:0007669"/>
    <property type="project" value="InterPro"/>
</dbReference>
<keyword evidence="4" id="KW-1185">Reference proteome</keyword>
<dbReference type="GO" id="GO:0006313">
    <property type="term" value="P:DNA transposition"/>
    <property type="evidence" value="ECO:0007669"/>
    <property type="project" value="InterPro"/>
</dbReference>
<dbReference type="InterPro" id="IPR002513">
    <property type="entry name" value="Tn3_Tnp_DDE_dom"/>
</dbReference>
<dbReference type="Pfam" id="PF01526">
    <property type="entry name" value="DDE_Tnp_Tn3"/>
    <property type="match status" value="1"/>
</dbReference>
<evidence type="ECO:0000259" key="2">
    <source>
        <dbReference type="Pfam" id="PF01526"/>
    </source>
</evidence>
<sequence>MQASLDNLKFQGKEVQEDDEARLSPLSHKHVNMLGHYSFTLAEQVMNGKLRPLKQQTEVDE</sequence>
<evidence type="ECO:0000256" key="1">
    <source>
        <dbReference type="SAM" id="MobiDB-lite"/>
    </source>
</evidence>
<dbReference type="PATRIC" id="fig|1212489.4.peg.1071"/>
<evidence type="ECO:0000313" key="4">
    <source>
        <dbReference type="Proteomes" id="UP000054736"/>
    </source>
</evidence>
<feature type="domain" description="Tn3 transposase DDE" evidence="2">
    <location>
        <begin position="1"/>
        <end position="37"/>
    </location>
</feature>
<reference evidence="3 4" key="1">
    <citation type="submission" date="2015-11" db="EMBL/GenBank/DDBJ databases">
        <title>Genomic analysis of 38 Legionella species identifies large and diverse effector repertoires.</title>
        <authorList>
            <person name="Burstein D."/>
            <person name="Amaro F."/>
            <person name="Zusman T."/>
            <person name="Lifshitz Z."/>
            <person name="Cohen O."/>
            <person name="Gilbert J.A."/>
            <person name="Pupko T."/>
            <person name="Shuman H.A."/>
            <person name="Segal G."/>
        </authorList>
    </citation>
    <scope>NUCLEOTIDE SEQUENCE [LARGE SCALE GENOMIC DNA]</scope>
    <source>
        <strain evidence="3 4">ATCC 700990</strain>
    </source>
</reference>
<protein>
    <recommendedName>
        <fullName evidence="2">Tn3 transposase DDE domain-containing protein</fullName>
    </recommendedName>
</protein>
<comment type="caution">
    <text evidence="3">The sequence shown here is derived from an EMBL/GenBank/DDBJ whole genome shotgun (WGS) entry which is preliminary data.</text>
</comment>